<keyword evidence="2" id="KW-1185">Reference proteome</keyword>
<evidence type="ECO:0000313" key="1">
    <source>
        <dbReference type="EMBL" id="CAG8722517.1"/>
    </source>
</evidence>
<name>A0ACA9PUC7_9GLOM</name>
<protein>
    <submittedName>
        <fullName evidence="1">12684_t:CDS:1</fullName>
    </submittedName>
</protein>
<dbReference type="EMBL" id="CAJVPU010033475">
    <property type="protein sequence ID" value="CAG8722517.1"/>
    <property type="molecule type" value="Genomic_DNA"/>
</dbReference>
<gene>
    <name evidence="1" type="ORF">DHETER_LOCUS12915</name>
</gene>
<feature type="non-terminal residue" evidence="1">
    <location>
        <position position="1"/>
    </location>
</feature>
<proteinExistence type="predicted"/>
<sequence length="176" mass="19306">YPPHESLPHYGQIATSNSPSLASKKSIQPSTTLQSQDSTHPTRSLTTTSISPIHGNRNMEYVQYDHTRRSYSNDQSSDENSGSVTPSSVTSPQQSSAYNGGPMAPIASRSTTSLVSLPSLTPLSISDRTDQYASSSTNSQNHLSYQNSSNIISQQKSSLQRSQHSSFELPWERRKE</sequence>
<dbReference type="Proteomes" id="UP000789702">
    <property type="component" value="Unassembled WGS sequence"/>
</dbReference>
<organism evidence="1 2">
    <name type="scientific">Dentiscutata heterogama</name>
    <dbReference type="NCBI Taxonomy" id="1316150"/>
    <lineage>
        <taxon>Eukaryota</taxon>
        <taxon>Fungi</taxon>
        <taxon>Fungi incertae sedis</taxon>
        <taxon>Mucoromycota</taxon>
        <taxon>Glomeromycotina</taxon>
        <taxon>Glomeromycetes</taxon>
        <taxon>Diversisporales</taxon>
        <taxon>Gigasporaceae</taxon>
        <taxon>Dentiscutata</taxon>
    </lineage>
</organism>
<evidence type="ECO:0000313" key="2">
    <source>
        <dbReference type="Proteomes" id="UP000789702"/>
    </source>
</evidence>
<comment type="caution">
    <text evidence="1">The sequence shown here is derived from an EMBL/GenBank/DDBJ whole genome shotgun (WGS) entry which is preliminary data.</text>
</comment>
<accession>A0ACA9PUC7</accession>
<reference evidence="1" key="1">
    <citation type="submission" date="2021-06" db="EMBL/GenBank/DDBJ databases">
        <authorList>
            <person name="Kallberg Y."/>
            <person name="Tangrot J."/>
            <person name="Rosling A."/>
        </authorList>
    </citation>
    <scope>NUCLEOTIDE SEQUENCE</scope>
    <source>
        <strain evidence="1">IL203A</strain>
    </source>
</reference>